<evidence type="ECO:0000256" key="2">
    <source>
        <dbReference type="ARBA" id="ARBA00022695"/>
    </source>
</evidence>
<dbReference type="Gene3D" id="3.10.10.10">
    <property type="entry name" value="HIV Type 1 Reverse Transcriptase, subunit A, domain 1"/>
    <property type="match status" value="1"/>
</dbReference>
<feature type="domain" description="Reverse transcriptase RNase H-like" evidence="8">
    <location>
        <begin position="155"/>
        <end position="255"/>
    </location>
</feature>
<name>A0ABM3GYI2_9MYRT</name>
<evidence type="ECO:0000259" key="7">
    <source>
        <dbReference type="Pfam" id="PF00078"/>
    </source>
</evidence>
<keyword evidence="2" id="KW-0548">Nucleotidyltransferase</keyword>
<dbReference type="InterPro" id="IPR043128">
    <property type="entry name" value="Rev_trsase/Diguanyl_cyclase"/>
</dbReference>
<dbReference type="InterPro" id="IPR041373">
    <property type="entry name" value="RT_RNaseH"/>
</dbReference>
<keyword evidence="4" id="KW-0255">Endonuclease</keyword>
<evidence type="ECO:0000256" key="4">
    <source>
        <dbReference type="ARBA" id="ARBA00022759"/>
    </source>
</evidence>
<dbReference type="SUPFAM" id="SSF56672">
    <property type="entry name" value="DNA/RNA polymerases"/>
    <property type="match status" value="1"/>
</dbReference>
<reference evidence="9" key="1">
    <citation type="submission" date="2025-05" db="UniProtKB">
        <authorList>
            <consortium name="RefSeq"/>
        </authorList>
    </citation>
    <scope>NUCLEOTIDE SEQUENCE [LARGE SCALE GENOMIC DNA]</scope>
</reference>
<keyword evidence="5" id="KW-0378">Hydrolase</keyword>
<dbReference type="InterPro" id="IPR050951">
    <property type="entry name" value="Retrovirus_Pol_polyprotein"/>
</dbReference>
<sequence>MKPELSDKIKEEVMKLLKVGFIETIPYADWIANIVPVIKKDGKIRVCVDYRDLNKASPKDDFPLPHIDVTVDSTAGFELFSFMDGFSGYNQIPMKEEDKDKTSFTTPWGNFCYKVMPFGLRNAGAMYQKAMALEKIKQYLISPPVLVPPIPEYPPTLYLTIHQESLGALLAQTNPKDGKERAIYYPSKKFTTSEMNYSPIERTRVAIVWVLRRLRQYTLHYHIQLVTENDPIKYLLEKPTLVGKLAKWQVMLSEFDIRSSPQKSVKGRAIADLLA</sequence>
<dbReference type="PANTHER" id="PTHR37984:SF5">
    <property type="entry name" value="PROTEIN NYNRIN-LIKE"/>
    <property type="match status" value="1"/>
</dbReference>
<protein>
    <submittedName>
        <fullName evidence="10">Uncharacterized protein LOC125313654</fullName>
    </submittedName>
</protein>
<dbReference type="GeneID" id="125313654"/>
<evidence type="ECO:0000313" key="9">
    <source>
        <dbReference type="Proteomes" id="UP000827889"/>
    </source>
</evidence>
<evidence type="ECO:0000313" key="10">
    <source>
        <dbReference type="RefSeq" id="XP_048129415.1"/>
    </source>
</evidence>
<evidence type="ECO:0000256" key="6">
    <source>
        <dbReference type="ARBA" id="ARBA00022918"/>
    </source>
</evidence>
<dbReference type="Gene3D" id="3.30.70.270">
    <property type="match status" value="1"/>
</dbReference>
<dbReference type="RefSeq" id="XP_048129415.1">
    <property type="nucleotide sequence ID" value="XM_048273458.1"/>
</dbReference>
<evidence type="ECO:0000256" key="1">
    <source>
        <dbReference type="ARBA" id="ARBA00022679"/>
    </source>
</evidence>
<accession>A0ABM3GYI2</accession>
<gene>
    <name evidence="10" type="primary">LOC125313654</name>
</gene>
<dbReference type="InterPro" id="IPR000477">
    <property type="entry name" value="RT_dom"/>
</dbReference>
<evidence type="ECO:0000256" key="3">
    <source>
        <dbReference type="ARBA" id="ARBA00022722"/>
    </source>
</evidence>
<feature type="domain" description="Reverse transcriptase" evidence="7">
    <location>
        <begin position="39"/>
        <end position="132"/>
    </location>
</feature>
<keyword evidence="9" id="KW-1185">Reference proteome</keyword>
<reference evidence="10" key="2">
    <citation type="submission" date="2025-08" db="UniProtKB">
        <authorList>
            <consortium name="RefSeq"/>
        </authorList>
    </citation>
    <scope>IDENTIFICATION</scope>
    <source>
        <tissue evidence="10">Leaf</tissue>
    </source>
</reference>
<evidence type="ECO:0000259" key="8">
    <source>
        <dbReference type="Pfam" id="PF17917"/>
    </source>
</evidence>
<dbReference type="Proteomes" id="UP000827889">
    <property type="component" value="Chromosome 2"/>
</dbReference>
<dbReference type="CDD" id="cd01647">
    <property type="entry name" value="RT_LTR"/>
    <property type="match status" value="1"/>
</dbReference>
<dbReference type="Pfam" id="PF17917">
    <property type="entry name" value="RT_RNaseH"/>
    <property type="match status" value="1"/>
</dbReference>
<dbReference type="Pfam" id="PF00078">
    <property type="entry name" value="RVT_1"/>
    <property type="match status" value="1"/>
</dbReference>
<organism evidence="9 10">
    <name type="scientific">Rhodamnia argentea</name>
    <dbReference type="NCBI Taxonomy" id="178133"/>
    <lineage>
        <taxon>Eukaryota</taxon>
        <taxon>Viridiplantae</taxon>
        <taxon>Streptophyta</taxon>
        <taxon>Embryophyta</taxon>
        <taxon>Tracheophyta</taxon>
        <taxon>Spermatophyta</taxon>
        <taxon>Magnoliopsida</taxon>
        <taxon>eudicotyledons</taxon>
        <taxon>Gunneridae</taxon>
        <taxon>Pentapetalae</taxon>
        <taxon>rosids</taxon>
        <taxon>malvids</taxon>
        <taxon>Myrtales</taxon>
        <taxon>Myrtaceae</taxon>
        <taxon>Myrtoideae</taxon>
        <taxon>Myrteae</taxon>
        <taxon>Australasian group</taxon>
        <taxon>Rhodamnia</taxon>
    </lineage>
</organism>
<dbReference type="PANTHER" id="PTHR37984">
    <property type="entry name" value="PROTEIN CBG26694"/>
    <property type="match status" value="1"/>
</dbReference>
<keyword evidence="6" id="KW-0695">RNA-directed DNA polymerase</keyword>
<keyword evidence="1" id="KW-0808">Transferase</keyword>
<keyword evidence="3" id="KW-0540">Nuclease</keyword>
<dbReference type="Gene3D" id="3.10.20.370">
    <property type="match status" value="1"/>
</dbReference>
<proteinExistence type="predicted"/>
<evidence type="ECO:0000256" key="5">
    <source>
        <dbReference type="ARBA" id="ARBA00022801"/>
    </source>
</evidence>
<dbReference type="InterPro" id="IPR043502">
    <property type="entry name" value="DNA/RNA_pol_sf"/>
</dbReference>